<organism evidence="3 4">
    <name type="scientific">Cryobacterium tagatosivorans</name>
    <dbReference type="NCBI Taxonomy" id="1259199"/>
    <lineage>
        <taxon>Bacteria</taxon>
        <taxon>Bacillati</taxon>
        <taxon>Actinomycetota</taxon>
        <taxon>Actinomycetes</taxon>
        <taxon>Micrococcales</taxon>
        <taxon>Microbacteriaceae</taxon>
        <taxon>Cryobacterium</taxon>
    </lineage>
</organism>
<dbReference type="EMBL" id="SOEZ01000059">
    <property type="protein sequence ID" value="TFB49004.1"/>
    <property type="molecule type" value="Genomic_DNA"/>
</dbReference>
<dbReference type="InterPro" id="IPR015424">
    <property type="entry name" value="PyrdxlP-dep_Trfase"/>
</dbReference>
<dbReference type="Gene3D" id="3.90.1150.10">
    <property type="entry name" value="Aspartate Aminotransferase, domain 1"/>
    <property type="match status" value="1"/>
</dbReference>
<evidence type="ECO:0000256" key="1">
    <source>
        <dbReference type="SAM" id="MobiDB-lite"/>
    </source>
</evidence>
<evidence type="ECO:0000313" key="3">
    <source>
        <dbReference type="EMBL" id="TFB49004.1"/>
    </source>
</evidence>
<feature type="region of interest" description="Disordered" evidence="1">
    <location>
        <begin position="1"/>
        <end position="44"/>
    </location>
</feature>
<dbReference type="OrthoDB" id="250246at2"/>
<feature type="domain" description="Aminotransferase class V" evidence="2">
    <location>
        <begin position="130"/>
        <end position="328"/>
    </location>
</feature>
<sequence length="388" mass="39842">MSPAPSPAVPASGTAVPSADAAPSGAAVSSAGAAGTGPRSPLSVREARGRFRGGRGYLAACTLGLPTLDTLAAMRADAEEWELGRADAVRYGAVVERVRSGYADLVSVPVGAVAIGSQASVMAGLVAASVPDGAEVLCVDGDFSSMVFPFLSQRHRGVAVRHVALGELAGSITATTWLVAWSLVQSATGAIADAEAIVAAARRSGTFTLCDTTQAAGWMPVDASRFDATICHSYKWLCAPRGAAFLTVSARLAEELNPAQAGWYAGESPWTSCYGPEMNLATDARRFDVSPAWPAWVGAEPAIELFRSLDLAEVRAHAVGLGDALCDGLGIDRLGQAIVSWPDADGSDLGHLTAAGLVASGRAGRARVAFHLWNDEDDVADALAALGR</sequence>
<keyword evidence="3" id="KW-0808">Transferase</keyword>
<keyword evidence="4" id="KW-1185">Reference proteome</keyword>
<dbReference type="GO" id="GO:0008483">
    <property type="term" value="F:transaminase activity"/>
    <property type="evidence" value="ECO:0007669"/>
    <property type="project" value="UniProtKB-KW"/>
</dbReference>
<dbReference type="PANTHER" id="PTHR43586">
    <property type="entry name" value="CYSTEINE DESULFURASE"/>
    <property type="match status" value="1"/>
</dbReference>
<accession>A0A4R8UCB7</accession>
<reference evidence="3 4" key="1">
    <citation type="submission" date="2019-03" db="EMBL/GenBank/DDBJ databases">
        <title>Genomics of glacier-inhabiting Cryobacterium strains.</title>
        <authorList>
            <person name="Liu Q."/>
            <person name="Xin Y.-H."/>
        </authorList>
    </citation>
    <scope>NUCLEOTIDE SEQUENCE [LARGE SCALE GENOMIC DNA]</scope>
    <source>
        <strain evidence="3 4">Sr47</strain>
    </source>
</reference>
<dbReference type="Proteomes" id="UP000297866">
    <property type="component" value="Unassembled WGS sequence"/>
</dbReference>
<dbReference type="RefSeq" id="WP_134491444.1">
    <property type="nucleotide sequence ID" value="NZ_SOEZ01000059.1"/>
</dbReference>
<dbReference type="InterPro" id="IPR015422">
    <property type="entry name" value="PyrdxlP-dep_Trfase_small"/>
</dbReference>
<dbReference type="SUPFAM" id="SSF53383">
    <property type="entry name" value="PLP-dependent transferases"/>
    <property type="match status" value="1"/>
</dbReference>
<dbReference type="AlphaFoldDB" id="A0A4R8UCB7"/>
<dbReference type="Pfam" id="PF00266">
    <property type="entry name" value="Aminotran_5"/>
    <property type="match status" value="1"/>
</dbReference>
<name>A0A4R8UCB7_9MICO</name>
<dbReference type="InterPro" id="IPR015421">
    <property type="entry name" value="PyrdxlP-dep_Trfase_major"/>
</dbReference>
<feature type="compositionally biased region" description="Low complexity" evidence="1">
    <location>
        <begin position="9"/>
        <end position="38"/>
    </location>
</feature>
<dbReference type="PANTHER" id="PTHR43586:SF21">
    <property type="entry name" value="PYRIDOXAL PHOSPHATE (PLP)-DEPENDENT ASPARTATE AMINOTRANSFERASE SUPERFAMILY"/>
    <property type="match status" value="1"/>
</dbReference>
<keyword evidence="3" id="KW-0032">Aminotransferase</keyword>
<evidence type="ECO:0000313" key="4">
    <source>
        <dbReference type="Proteomes" id="UP000297866"/>
    </source>
</evidence>
<comment type="caution">
    <text evidence="3">The sequence shown here is derived from an EMBL/GenBank/DDBJ whole genome shotgun (WGS) entry which is preliminary data.</text>
</comment>
<dbReference type="InterPro" id="IPR000192">
    <property type="entry name" value="Aminotrans_V_dom"/>
</dbReference>
<dbReference type="Gene3D" id="3.40.640.10">
    <property type="entry name" value="Type I PLP-dependent aspartate aminotransferase-like (Major domain)"/>
    <property type="match status" value="1"/>
</dbReference>
<protein>
    <submittedName>
        <fullName evidence="3">Aminotransferase class V-fold PLP-dependent enzyme</fullName>
    </submittedName>
</protein>
<evidence type="ECO:0000259" key="2">
    <source>
        <dbReference type="Pfam" id="PF00266"/>
    </source>
</evidence>
<gene>
    <name evidence="3" type="ORF">E3O23_12350</name>
</gene>
<proteinExistence type="predicted"/>